<evidence type="ECO:0000256" key="1">
    <source>
        <dbReference type="ARBA" id="ARBA00004245"/>
    </source>
</evidence>
<dbReference type="PROSITE" id="PS50294">
    <property type="entry name" value="WD_REPEATS_REGION"/>
    <property type="match status" value="1"/>
</dbReference>
<dbReference type="Proteomes" id="UP000188320">
    <property type="component" value="Unassembled WGS sequence"/>
</dbReference>
<dbReference type="PANTHER" id="PTHR10709:SF2">
    <property type="entry name" value="ACTIN-RELATED PROTEIN 2_3 COMPLEX SUBUNIT"/>
    <property type="match status" value="1"/>
</dbReference>
<feature type="region of interest" description="Disordered" evidence="11">
    <location>
        <begin position="230"/>
        <end position="255"/>
    </location>
</feature>
<protein>
    <recommendedName>
        <fullName evidence="8">Arp2/3 complex 41 kDa subunit</fullName>
    </recommendedName>
    <alternativeName>
        <fullName evidence="9">p41-ARC</fullName>
    </alternativeName>
</protein>
<accession>A0A1R1PVY6</accession>
<evidence type="ECO:0000256" key="10">
    <source>
        <dbReference type="PROSITE-ProRule" id="PRU00221"/>
    </source>
</evidence>
<evidence type="ECO:0000256" key="8">
    <source>
        <dbReference type="ARBA" id="ARBA00041244"/>
    </source>
</evidence>
<dbReference type="Pfam" id="PF07676">
    <property type="entry name" value="PD40"/>
    <property type="match status" value="1"/>
</dbReference>
<keyword evidence="13" id="KW-1185">Reference proteome</keyword>
<name>A0A1R1PVY6_ZANCU</name>
<dbReference type="OrthoDB" id="406844at2759"/>
<evidence type="ECO:0000256" key="3">
    <source>
        <dbReference type="ARBA" id="ARBA00022490"/>
    </source>
</evidence>
<comment type="similarity">
    <text evidence="2">Belongs to the WD repeat ARPC1 family.</text>
</comment>
<dbReference type="InterPro" id="IPR015943">
    <property type="entry name" value="WD40/YVTN_repeat-like_dom_sf"/>
</dbReference>
<evidence type="ECO:0000256" key="6">
    <source>
        <dbReference type="ARBA" id="ARBA00023203"/>
    </source>
</evidence>
<gene>
    <name evidence="12" type="ORF">AX774_g1399</name>
</gene>
<dbReference type="SMART" id="SM00320">
    <property type="entry name" value="WD40"/>
    <property type="match status" value="4"/>
</dbReference>
<comment type="subcellular location">
    <subcellularLocation>
        <location evidence="1">Cytoplasm</location>
        <location evidence="1">Cytoskeleton</location>
    </subcellularLocation>
</comment>
<evidence type="ECO:0000256" key="2">
    <source>
        <dbReference type="ARBA" id="ARBA00006260"/>
    </source>
</evidence>
<dbReference type="Pfam" id="PF00400">
    <property type="entry name" value="WD40"/>
    <property type="match status" value="2"/>
</dbReference>
<reference evidence="13" key="1">
    <citation type="submission" date="2017-01" db="EMBL/GenBank/DDBJ databases">
        <authorList>
            <person name="Wang Y."/>
            <person name="White M."/>
            <person name="Kvist S."/>
            <person name="Moncalvo J.-M."/>
        </authorList>
    </citation>
    <scope>NUCLEOTIDE SEQUENCE [LARGE SCALE GENOMIC DNA]</scope>
    <source>
        <strain evidence="13">COL-18-3</strain>
    </source>
</reference>
<dbReference type="Gene3D" id="2.130.10.10">
    <property type="entry name" value="YVTN repeat-like/Quinoprotein amine dehydrogenase"/>
    <property type="match status" value="1"/>
</dbReference>
<dbReference type="GO" id="GO:0005885">
    <property type="term" value="C:Arp2/3 protein complex"/>
    <property type="evidence" value="ECO:0007669"/>
    <property type="project" value="InterPro"/>
</dbReference>
<comment type="caution">
    <text evidence="12">The sequence shown here is derived from an EMBL/GenBank/DDBJ whole genome shotgun (WGS) entry which is preliminary data.</text>
</comment>
<dbReference type="AlphaFoldDB" id="A0A1R1PVY6"/>
<keyword evidence="4 10" id="KW-0853">WD repeat</keyword>
<keyword evidence="3" id="KW-0963">Cytoplasm</keyword>
<evidence type="ECO:0000256" key="4">
    <source>
        <dbReference type="ARBA" id="ARBA00022574"/>
    </source>
</evidence>
<evidence type="ECO:0000256" key="5">
    <source>
        <dbReference type="ARBA" id="ARBA00022737"/>
    </source>
</evidence>
<evidence type="ECO:0000256" key="9">
    <source>
        <dbReference type="ARBA" id="ARBA00041789"/>
    </source>
</evidence>
<proteinExistence type="inferred from homology"/>
<keyword evidence="7" id="KW-0206">Cytoskeleton</keyword>
<dbReference type="SUPFAM" id="SSF50978">
    <property type="entry name" value="WD40 repeat-like"/>
    <property type="match status" value="1"/>
</dbReference>
<keyword evidence="5" id="KW-0677">Repeat</keyword>
<dbReference type="InterPro" id="IPR011659">
    <property type="entry name" value="WD40"/>
</dbReference>
<organism evidence="12 13">
    <name type="scientific">Zancudomyces culisetae</name>
    <name type="common">Gut fungus</name>
    <name type="synonym">Smittium culisetae</name>
    <dbReference type="NCBI Taxonomy" id="1213189"/>
    <lineage>
        <taxon>Eukaryota</taxon>
        <taxon>Fungi</taxon>
        <taxon>Fungi incertae sedis</taxon>
        <taxon>Zoopagomycota</taxon>
        <taxon>Kickxellomycotina</taxon>
        <taxon>Harpellomycetes</taxon>
        <taxon>Harpellales</taxon>
        <taxon>Legeriomycetaceae</taxon>
        <taxon>Zancudomyces</taxon>
    </lineage>
</organism>
<dbReference type="InterPro" id="IPR001680">
    <property type="entry name" value="WD40_rpt"/>
</dbReference>
<sequence>MVTSLDWAPNTNRIVSCSQDKNAYVWTFDSSTNKWGPTLVHLRVDRAAIQVRWSPNEQKFAVASGSSSVAICYFGEDNNWWVSKHLKKSIASSVLSISWHPNSVLIVCGGADMVTRVFSTFIKGIDERPAPSVWGERLPFGTLCGEYESEYNGWIHSASFSPDGNQIAFVAHDSTLSIVDPVNNSIYSIQSPTVPHYQLSWVSPDKIIVSGQQPCPTACKLTSSGWEFSKETAKKGTGRPTTPRDRDSPLSRSSAFNIFRQMDSRASAVFSGDGAEEEHENGSAIS</sequence>
<dbReference type="GO" id="GO:0034314">
    <property type="term" value="P:Arp2/3 complex-mediated actin nucleation"/>
    <property type="evidence" value="ECO:0007669"/>
    <property type="project" value="InterPro"/>
</dbReference>
<dbReference type="InterPro" id="IPR017383">
    <property type="entry name" value="ARPC1"/>
</dbReference>
<evidence type="ECO:0000256" key="11">
    <source>
        <dbReference type="SAM" id="MobiDB-lite"/>
    </source>
</evidence>
<evidence type="ECO:0000313" key="13">
    <source>
        <dbReference type="Proteomes" id="UP000188320"/>
    </source>
</evidence>
<evidence type="ECO:0000313" key="12">
    <source>
        <dbReference type="EMBL" id="OMH85073.1"/>
    </source>
</evidence>
<feature type="region of interest" description="Disordered" evidence="11">
    <location>
        <begin position="267"/>
        <end position="286"/>
    </location>
</feature>
<dbReference type="EMBL" id="LSSK01000113">
    <property type="protein sequence ID" value="OMH85073.1"/>
    <property type="molecule type" value="Genomic_DNA"/>
</dbReference>
<feature type="repeat" description="WD" evidence="10">
    <location>
        <begin position="1"/>
        <end position="30"/>
    </location>
</feature>
<dbReference type="InterPro" id="IPR036322">
    <property type="entry name" value="WD40_repeat_dom_sf"/>
</dbReference>
<dbReference type="PROSITE" id="PS50082">
    <property type="entry name" value="WD_REPEATS_2"/>
    <property type="match status" value="1"/>
</dbReference>
<dbReference type="GO" id="GO:0051015">
    <property type="term" value="F:actin filament binding"/>
    <property type="evidence" value="ECO:0007669"/>
    <property type="project" value="TreeGrafter"/>
</dbReference>
<dbReference type="PANTHER" id="PTHR10709">
    <property type="entry name" value="ACTIN-RELATED PROTEIN 2/3 COMPLEX SUBUNIT 1"/>
    <property type="match status" value="1"/>
</dbReference>
<evidence type="ECO:0000256" key="7">
    <source>
        <dbReference type="ARBA" id="ARBA00023212"/>
    </source>
</evidence>
<keyword evidence="6" id="KW-0009">Actin-binding</keyword>